<keyword evidence="8" id="KW-1185">Reference proteome</keyword>
<evidence type="ECO:0000256" key="2">
    <source>
        <dbReference type="ARBA" id="ARBA00008639"/>
    </source>
</evidence>
<keyword evidence="3 5" id="KW-0663">Pyridoxal phosphate</keyword>
<name>A0A371JKX8_9FLAO</name>
<dbReference type="Proteomes" id="UP000261828">
    <property type="component" value="Unassembled WGS sequence"/>
</dbReference>
<proteinExistence type="inferred from homology"/>
<gene>
    <name evidence="7" type="ORF">DX873_18400</name>
</gene>
<evidence type="ECO:0000256" key="4">
    <source>
        <dbReference type="PIRSR" id="PIRSR006278-1"/>
    </source>
</evidence>
<feature type="modified residue" description="N6-(pyridoxal phosphate)lysine" evidence="5">
    <location>
        <position position="44"/>
    </location>
</feature>
<dbReference type="Gene3D" id="3.40.50.1100">
    <property type="match status" value="2"/>
</dbReference>
<comment type="similarity">
    <text evidence="2">Belongs to the ACC deaminase/D-cysteine desulfhydrase family.</text>
</comment>
<evidence type="ECO:0000256" key="3">
    <source>
        <dbReference type="ARBA" id="ARBA00022898"/>
    </source>
</evidence>
<dbReference type="InterPro" id="IPR036052">
    <property type="entry name" value="TrpB-like_PALP_sf"/>
</dbReference>
<dbReference type="PANTHER" id="PTHR43780">
    <property type="entry name" value="1-AMINOCYCLOPROPANE-1-CARBOXYLATE DEAMINASE-RELATED"/>
    <property type="match status" value="1"/>
</dbReference>
<dbReference type="PANTHER" id="PTHR43780:SF2">
    <property type="entry name" value="1-AMINOCYCLOPROPANE-1-CARBOXYLATE DEAMINASE-RELATED"/>
    <property type="match status" value="1"/>
</dbReference>
<feature type="domain" description="Tryptophan synthase beta chain-like PALP" evidence="6">
    <location>
        <begin position="32"/>
        <end position="301"/>
    </location>
</feature>
<evidence type="ECO:0000313" key="7">
    <source>
        <dbReference type="EMBL" id="RDY57579.1"/>
    </source>
</evidence>
<reference evidence="7 8" key="1">
    <citation type="submission" date="2018-08" db="EMBL/GenBank/DDBJ databases">
        <title>Muricauda nanhaiensis sp. nov., isolated from seawater of the South China Sea.</title>
        <authorList>
            <person name="Dang Y."/>
        </authorList>
    </citation>
    <scope>NUCLEOTIDE SEQUENCE [LARGE SCALE GENOMIC DNA]</scope>
    <source>
        <strain evidence="7 8">SM1704</strain>
    </source>
</reference>
<dbReference type="SUPFAM" id="SSF53686">
    <property type="entry name" value="Tryptophan synthase beta subunit-like PLP-dependent enzymes"/>
    <property type="match status" value="1"/>
</dbReference>
<dbReference type="OrthoDB" id="9766131at2"/>
<dbReference type="InterPro" id="IPR001926">
    <property type="entry name" value="TrpB-like_PALP"/>
</dbReference>
<evidence type="ECO:0000313" key="8">
    <source>
        <dbReference type="Proteomes" id="UP000261828"/>
    </source>
</evidence>
<dbReference type="PIRSF" id="PIRSF006278">
    <property type="entry name" value="ACCD_DCysDesulf"/>
    <property type="match status" value="1"/>
</dbReference>
<organism evidence="7 8">
    <name type="scientific">Flagellimonas nanhaiensis</name>
    <dbReference type="NCBI Taxonomy" id="2292706"/>
    <lineage>
        <taxon>Bacteria</taxon>
        <taxon>Pseudomonadati</taxon>
        <taxon>Bacteroidota</taxon>
        <taxon>Flavobacteriia</taxon>
        <taxon>Flavobacteriales</taxon>
        <taxon>Flavobacteriaceae</taxon>
        <taxon>Flagellimonas</taxon>
    </lineage>
</organism>
<dbReference type="EMBL" id="QTJX01000009">
    <property type="protein sequence ID" value="RDY57579.1"/>
    <property type="molecule type" value="Genomic_DNA"/>
</dbReference>
<dbReference type="AlphaFoldDB" id="A0A371JKX8"/>
<comment type="cofactor">
    <cofactor evidence="1">
        <name>pyridoxal 5'-phosphate</name>
        <dbReference type="ChEBI" id="CHEBI:597326"/>
    </cofactor>
</comment>
<comment type="caution">
    <text evidence="7">The sequence shown here is derived from an EMBL/GenBank/DDBJ whole genome shotgun (WGS) entry which is preliminary data.</text>
</comment>
<protein>
    <submittedName>
        <fullName evidence="7">Pyridoxal-phosphate dependent enzyme</fullName>
    </submittedName>
</protein>
<dbReference type="GO" id="GO:0019148">
    <property type="term" value="F:D-cysteine desulfhydrase activity"/>
    <property type="evidence" value="ECO:0007669"/>
    <property type="project" value="TreeGrafter"/>
</dbReference>
<evidence type="ECO:0000256" key="1">
    <source>
        <dbReference type="ARBA" id="ARBA00001933"/>
    </source>
</evidence>
<evidence type="ECO:0000256" key="5">
    <source>
        <dbReference type="PIRSR" id="PIRSR006278-2"/>
    </source>
</evidence>
<accession>A0A371JKX8</accession>
<sequence>MRWTLTESIKKNPKSIKIALIQRITDQISVFRDDLYPYLGGGNKARKMMALDEIIKSQGVNAIVTTGGIQSNHCRAVALYSKKNNIKCTLVLHGDQERLFSESGNAKVIKGSGATMIFSNACEIGKNMDVALRTYREQGYNPFYLNGGGHTLEGGYCYTDELEKLVDSGYVPDYIFLASGSGTTQAGLLAGVTRKGLDIKVIGISVGRTTEKAENCIQEFYKELCKTYGIDGKRAKVIVDDSFLCGGYEKYNNQIKQIADDSMANYGFPLDTTYTAKAFYGMQQIIEKRHITGQVLFWYTGGIYNYLAK</sequence>
<dbReference type="Pfam" id="PF00291">
    <property type="entry name" value="PALP"/>
    <property type="match status" value="1"/>
</dbReference>
<feature type="active site" description="Nucleophile" evidence="4">
    <location>
        <position position="71"/>
    </location>
</feature>
<evidence type="ECO:0000259" key="6">
    <source>
        <dbReference type="Pfam" id="PF00291"/>
    </source>
</evidence>
<dbReference type="InterPro" id="IPR027278">
    <property type="entry name" value="ACCD_DCysDesulf"/>
</dbReference>